<sequence length="16" mass="1919">MSVVRENDVTHRKAYN</sequence>
<accession>A0A0K2VKZ9</accession>
<evidence type="ECO:0000313" key="1">
    <source>
        <dbReference type="EMBL" id="CDW50862.1"/>
    </source>
</evidence>
<proteinExistence type="predicted"/>
<protein>
    <submittedName>
        <fullName evidence="1">Uncharacterized protein</fullName>
    </submittedName>
</protein>
<name>A0A0K2VKZ9_LEPSM</name>
<organism evidence="1">
    <name type="scientific">Lepeophtheirus salmonis</name>
    <name type="common">Salmon louse</name>
    <name type="synonym">Caligus salmonis</name>
    <dbReference type="NCBI Taxonomy" id="72036"/>
    <lineage>
        <taxon>Eukaryota</taxon>
        <taxon>Metazoa</taxon>
        <taxon>Ecdysozoa</taxon>
        <taxon>Arthropoda</taxon>
        <taxon>Crustacea</taxon>
        <taxon>Multicrustacea</taxon>
        <taxon>Hexanauplia</taxon>
        <taxon>Copepoda</taxon>
        <taxon>Siphonostomatoida</taxon>
        <taxon>Caligidae</taxon>
        <taxon>Lepeophtheirus</taxon>
    </lineage>
</organism>
<dbReference type="AlphaFoldDB" id="A0A0K2VKZ9"/>
<reference evidence="1" key="1">
    <citation type="submission" date="2014-05" db="EMBL/GenBank/DDBJ databases">
        <authorList>
            <person name="Chronopoulou M."/>
        </authorList>
    </citation>
    <scope>NUCLEOTIDE SEQUENCE</scope>
    <source>
        <tissue evidence="1">Whole organism</tissue>
    </source>
</reference>
<dbReference type="EMBL" id="HACA01033501">
    <property type="protein sequence ID" value="CDW50862.1"/>
    <property type="molecule type" value="Transcribed_RNA"/>
</dbReference>